<gene>
    <name evidence="5" type="ORF">Z519_11227</name>
</gene>
<protein>
    <recommendedName>
        <fullName evidence="7">NACHT-NTPase and P-loop NTPases N-terminal domain-containing protein</fullName>
    </recommendedName>
</protein>
<dbReference type="PROSITE" id="PS50297">
    <property type="entry name" value="ANK_REP_REGION"/>
    <property type="match status" value="1"/>
</dbReference>
<dbReference type="Gene3D" id="1.25.40.20">
    <property type="entry name" value="Ankyrin repeat-containing domain"/>
    <property type="match status" value="1"/>
</dbReference>
<evidence type="ECO:0000256" key="4">
    <source>
        <dbReference type="SAM" id="MobiDB-lite"/>
    </source>
</evidence>
<evidence type="ECO:0000256" key="3">
    <source>
        <dbReference type="PROSITE-ProRule" id="PRU00023"/>
    </source>
</evidence>
<evidence type="ECO:0000313" key="6">
    <source>
        <dbReference type="Proteomes" id="UP000053789"/>
    </source>
</evidence>
<keyword evidence="6" id="KW-1185">Reference proteome</keyword>
<dbReference type="PROSITE" id="PS50088">
    <property type="entry name" value="ANK_REPEAT"/>
    <property type="match status" value="1"/>
</dbReference>
<dbReference type="EMBL" id="KN847000">
    <property type="protein sequence ID" value="KIW88117.1"/>
    <property type="molecule type" value="Genomic_DNA"/>
</dbReference>
<proteinExistence type="predicted"/>
<evidence type="ECO:0000256" key="1">
    <source>
        <dbReference type="ARBA" id="ARBA00022737"/>
    </source>
</evidence>
<evidence type="ECO:0000256" key="2">
    <source>
        <dbReference type="ARBA" id="ARBA00023043"/>
    </source>
</evidence>
<dbReference type="OrthoDB" id="4772757at2759"/>
<dbReference type="PANTHER" id="PTHR24171">
    <property type="entry name" value="ANKYRIN REPEAT DOMAIN-CONTAINING PROTEIN 39-RELATED"/>
    <property type="match status" value="1"/>
</dbReference>
<dbReference type="GO" id="GO:0085020">
    <property type="term" value="P:protein K6-linked ubiquitination"/>
    <property type="evidence" value="ECO:0007669"/>
    <property type="project" value="TreeGrafter"/>
</dbReference>
<dbReference type="SMART" id="SM00248">
    <property type="entry name" value="ANK"/>
    <property type="match status" value="3"/>
</dbReference>
<feature type="repeat" description="ANK" evidence="3">
    <location>
        <begin position="260"/>
        <end position="292"/>
    </location>
</feature>
<dbReference type="GO" id="GO:0004842">
    <property type="term" value="F:ubiquitin-protein transferase activity"/>
    <property type="evidence" value="ECO:0007669"/>
    <property type="project" value="TreeGrafter"/>
</dbReference>
<name>A0A0D2FN28_CLAB1</name>
<organism evidence="5 6">
    <name type="scientific">Cladophialophora bantiana (strain ATCC 10958 / CBS 173.52 / CDC B-1940 / NIH 8579)</name>
    <name type="common">Xylohypha bantiana</name>
    <dbReference type="NCBI Taxonomy" id="1442370"/>
    <lineage>
        <taxon>Eukaryota</taxon>
        <taxon>Fungi</taxon>
        <taxon>Dikarya</taxon>
        <taxon>Ascomycota</taxon>
        <taxon>Pezizomycotina</taxon>
        <taxon>Eurotiomycetes</taxon>
        <taxon>Chaetothyriomycetidae</taxon>
        <taxon>Chaetothyriales</taxon>
        <taxon>Herpotrichiellaceae</taxon>
        <taxon>Cladophialophora</taxon>
    </lineage>
</organism>
<evidence type="ECO:0008006" key="7">
    <source>
        <dbReference type="Google" id="ProtNLM"/>
    </source>
</evidence>
<accession>A0A0D2FN28</accession>
<reference evidence="5" key="1">
    <citation type="submission" date="2015-01" db="EMBL/GenBank/DDBJ databases">
        <title>The Genome Sequence of Cladophialophora bantiana CBS 173.52.</title>
        <authorList>
            <consortium name="The Broad Institute Genomics Platform"/>
            <person name="Cuomo C."/>
            <person name="de Hoog S."/>
            <person name="Gorbushina A."/>
            <person name="Stielow B."/>
            <person name="Teixiera M."/>
            <person name="Abouelleil A."/>
            <person name="Chapman S.B."/>
            <person name="Priest M."/>
            <person name="Young S.K."/>
            <person name="Wortman J."/>
            <person name="Nusbaum C."/>
            <person name="Birren B."/>
        </authorList>
    </citation>
    <scope>NUCLEOTIDE SEQUENCE [LARGE SCALE GENOMIC DNA]</scope>
    <source>
        <strain evidence="5">CBS 173.52</strain>
    </source>
</reference>
<keyword evidence="2 3" id="KW-0040">ANK repeat</keyword>
<evidence type="ECO:0000313" key="5">
    <source>
        <dbReference type="EMBL" id="KIW88117.1"/>
    </source>
</evidence>
<dbReference type="RefSeq" id="XP_016614786.1">
    <property type="nucleotide sequence ID" value="XM_016768940.1"/>
</dbReference>
<feature type="region of interest" description="Disordered" evidence="4">
    <location>
        <begin position="179"/>
        <end position="200"/>
    </location>
</feature>
<dbReference type="PANTHER" id="PTHR24171:SF8">
    <property type="entry name" value="BRCA1-ASSOCIATED RING DOMAIN PROTEIN 1"/>
    <property type="match status" value="1"/>
</dbReference>
<dbReference type="InterPro" id="IPR036770">
    <property type="entry name" value="Ankyrin_rpt-contain_sf"/>
</dbReference>
<dbReference type="InterPro" id="IPR002110">
    <property type="entry name" value="Ankyrin_rpt"/>
</dbReference>
<dbReference type="HOGENOM" id="CLU_518745_0_0_1"/>
<dbReference type="SUPFAM" id="SSF48403">
    <property type="entry name" value="Ankyrin repeat"/>
    <property type="match status" value="1"/>
</dbReference>
<dbReference type="VEuPathDB" id="FungiDB:Z519_11227"/>
<dbReference type="Pfam" id="PF12796">
    <property type="entry name" value="Ank_2"/>
    <property type="match status" value="1"/>
</dbReference>
<dbReference type="Proteomes" id="UP000053789">
    <property type="component" value="Unassembled WGS sequence"/>
</dbReference>
<sequence length="525" mass="57698">MAELSLKVIGKLATTITNIENVQALLRHHDCTDREVEPLHWQMQALLDMVEQWRSDTRSHPERASATAINMFQKLLGDATSLKEDISDLLDRMNVQSFWDEHLWPLCGKPTIDKMSIECVEIMKELSQGAPTTPAVIINTPTPSVPTSLLSAGLVPKESTGLAEKTPSLSLGLTATTETARTSPVVHSADETNLEENSRRVRQHELQVATHRAQMYRNTLSKHQCKDVDSKLQNTPPWDRTKILSLLDQGADPDARPDSKSSTALYNSASCGEIETVKLLLDRGAQVDAKGGKYNTAFTGALMANQMETAVLLLDRGADINHKHGIGDSTPLGHVLLHGDGKPHKGLVAFLLEHGADADKSIGAGLSPVAFIRGRVCSHSSPKHGCKKCVDKAEWLEITEMLTAYGGQNSINKGFAKVIDFFADPSIDSDPEVAAAGERLKKAKAAKRRREEDRMRSTRAEYGENYQLMEQAARRQAQAAPAGAEECDPEVAEAEEALARAKVHKREQKRFAKQIGKAVSPPWWY</sequence>
<dbReference type="AlphaFoldDB" id="A0A0D2FN28"/>
<dbReference type="GeneID" id="27704155"/>
<keyword evidence="1" id="KW-0677">Repeat</keyword>